<dbReference type="GO" id="GO:0016853">
    <property type="term" value="F:isomerase activity"/>
    <property type="evidence" value="ECO:0007669"/>
    <property type="project" value="UniProtKB-KW"/>
</dbReference>
<dbReference type="PANTHER" id="PTHR13774:SF17">
    <property type="entry name" value="PHENAZINE BIOSYNTHESIS-LIKE DOMAIN-CONTAINING PROTEIN"/>
    <property type="match status" value="1"/>
</dbReference>
<evidence type="ECO:0000313" key="5">
    <source>
        <dbReference type="Proteomes" id="UP000297453"/>
    </source>
</evidence>
<dbReference type="SUPFAM" id="SSF54506">
    <property type="entry name" value="Diaminopimelate epimerase-like"/>
    <property type="match status" value="1"/>
</dbReference>
<dbReference type="NCBIfam" id="TIGR00654">
    <property type="entry name" value="PhzF_family"/>
    <property type="match status" value="1"/>
</dbReference>
<dbReference type="InterPro" id="IPR003719">
    <property type="entry name" value="Phenazine_PhzF-like"/>
</dbReference>
<keyword evidence="5" id="KW-1185">Reference proteome</keyword>
<evidence type="ECO:0000256" key="2">
    <source>
        <dbReference type="ARBA" id="ARBA00023235"/>
    </source>
</evidence>
<evidence type="ECO:0000256" key="3">
    <source>
        <dbReference type="PIRSR" id="PIRSR016184-1"/>
    </source>
</evidence>
<protein>
    <submittedName>
        <fullName evidence="4">PhzF family phenazine biosynthesis protein</fullName>
    </submittedName>
</protein>
<dbReference type="Proteomes" id="UP000297453">
    <property type="component" value="Unassembled WGS sequence"/>
</dbReference>
<evidence type="ECO:0000313" key="4">
    <source>
        <dbReference type="EMBL" id="TGK07053.1"/>
    </source>
</evidence>
<evidence type="ECO:0000256" key="1">
    <source>
        <dbReference type="ARBA" id="ARBA00008270"/>
    </source>
</evidence>
<dbReference type="RefSeq" id="WP_135584518.1">
    <property type="nucleotide sequence ID" value="NZ_RQEP01000005.1"/>
</dbReference>
<feature type="active site" evidence="3">
    <location>
        <position position="49"/>
    </location>
</feature>
<sequence>MIEEYKIYQIDAFADSLFKGNPAAVVPWKGEWLSDTVLLQIAAENNLSETAFYRSNGKPGEFDLRWFTPGVEVDLCGHATLASAFAIYELEEGANTLPSSLRFHTKSGILEVFREKDLYYLDFPSRAPVVLEQSLHDFAECFDILPRQVWKARDILFLFEKESDVRNLVPNFEKIKELPYFAAIVTAPADAGKPYDFVSRFFAPAKGVPEDPVTGSAHCTLIPYWSNRIGKKYLRAYQASKRGGHLLCEDRGERVRIGGTCKLYLKGSFYLE</sequence>
<organism evidence="4 5">
    <name type="scientific">Leptospira semungkisensis</name>
    <dbReference type="NCBI Taxonomy" id="2484985"/>
    <lineage>
        <taxon>Bacteria</taxon>
        <taxon>Pseudomonadati</taxon>
        <taxon>Spirochaetota</taxon>
        <taxon>Spirochaetia</taxon>
        <taxon>Leptospirales</taxon>
        <taxon>Leptospiraceae</taxon>
        <taxon>Leptospira</taxon>
    </lineage>
</organism>
<dbReference type="EMBL" id="RQEP01000005">
    <property type="protein sequence ID" value="TGK07053.1"/>
    <property type="molecule type" value="Genomic_DNA"/>
</dbReference>
<gene>
    <name evidence="4" type="ORF">EHO59_02770</name>
</gene>
<dbReference type="OrthoDB" id="9788221at2"/>
<name>A0A4R9G6J2_9LEPT</name>
<dbReference type="GO" id="GO:0005737">
    <property type="term" value="C:cytoplasm"/>
    <property type="evidence" value="ECO:0007669"/>
    <property type="project" value="TreeGrafter"/>
</dbReference>
<comment type="similarity">
    <text evidence="1">Belongs to the PhzF family.</text>
</comment>
<keyword evidence="2" id="KW-0413">Isomerase</keyword>
<dbReference type="AlphaFoldDB" id="A0A4R9G6J2"/>
<dbReference type="PANTHER" id="PTHR13774">
    <property type="entry name" value="PHENAZINE BIOSYNTHESIS PROTEIN"/>
    <property type="match status" value="1"/>
</dbReference>
<dbReference type="Gene3D" id="3.10.310.10">
    <property type="entry name" value="Diaminopimelate Epimerase, Chain A, domain 1"/>
    <property type="match status" value="2"/>
</dbReference>
<proteinExistence type="inferred from homology"/>
<comment type="caution">
    <text evidence="4">The sequence shown here is derived from an EMBL/GenBank/DDBJ whole genome shotgun (WGS) entry which is preliminary data.</text>
</comment>
<dbReference type="PIRSF" id="PIRSF016184">
    <property type="entry name" value="PhzC_PhzF"/>
    <property type="match status" value="1"/>
</dbReference>
<accession>A0A4R9G6J2</accession>
<reference evidence="4" key="1">
    <citation type="journal article" date="2019" name="PLoS Negl. Trop. Dis.">
        <title>Revisiting the worldwide diversity of Leptospira species in the environment.</title>
        <authorList>
            <person name="Vincent A.T."/>
            <person name="Schiettekatte O."/>
            <person name="Bourhy P."/>
            <person name="Veyrier F.J."/>
            <person name="Picardeau M."/>
        </authorList>
    </citation>
    <scope>NUCLEOTIDE SEQUENCE [LARGE SCALE GENOMIC DNA]</scope>
    <source>
        <strain evidence="4">SSS9</strain>
    </source>
</reference>
<dbReference type="Pfam" id="PF02567">
    <property type="entry name" value="PhzC-PhzF"/>
    <property type="match status" value="1"/>
</dbReference>